<dbReference type="EMBL" id="SNRW01000159">
    <property type="protein sequence ID" value="KAA6402956.1"/>
    <property type="molecule type" value="Genomic_DNA"/>
</dbReference>
<dbReference type="AlphaFoldDB" id="A0A5J4X866"/>
<dbReference type="Proteomes" id="UP000324800">
    <property type="component" value="Unassembled WGS sequence"/>
</dbReference>
<organism evidence="1 2">
    <name type="scientific">Streblomastix strix</name>
    <dbReference type="NCBI Taxonomy" id="222440"/>
    <lineage>
        <taxon>Eukaryota</taxon>
        <taxon>Metamonada</taxon>
        <taxon>Preaxostyla</taxon>
        <taxon>Oxymonadida</taxon>
        <taxon>Streblomastigidae</taxon>
        <taxon>Streblomastix</taxon>
    </lineage>
</organism>
<sequence length="115" mass="12341">MLSTRASIQQNIAYILGASVPTNAITQSFAFNLASEGQLLNKQPPNYPPPGNRPVVVHDAVNVILSPQTINYEQYVCAAPQSTNSAALLVPIISAPNDYTYKTPQSPRLVTISST</sequence>
<name>A0A5J4X866_9EUKA</name>
<comment type="caution">
    <text evidence="1">The sequence shown here is derived from an EMBL/GenBank/DDBJ whole genome shotgun (WGS) entry which is preliminary data.</text>
</comment>
<evidence type="ECO:0000313" key="2">
    <source>
        <dbReference type="Proteomes" id="UP000324800"/>
    </source>
</evidence>
<gene>
    <name evidence="1" type="ORF">EZS28_001519</name>
</gene>
<protein>
    <submittedName>
        <fullName evidence="1">Uncharacterized protein</fullName>
    </submittedName>
</protein>
<reference evidence="1 2" key="1">
    <citation type="submission" date="2019-03" db="EMBL/GenBank/DDBJ databases">
        <title>Single cell metagenomics reveals metabolic interactions within the superorganism composed of flagellate Streblomastix strix and complex community of Bacteroidetes bacteria on its surface.</title>
        <authorList>
            <person name="Treitli S.C."/>
            <person name="Kolisko M."/>
            <person name="Husnik F."/>
            <person name="Keeling P."/>
            <person name="Hampl V."/>
        </authorList>
    </citation>
    <scope>NUCLEOTIDE SEQUENCE [LARGE SCALE GENOMIC DNA]</scope>
    <source>
        <strain evidence="1">ST1C</strain>
    </source>
</reference>
<proteinExistence type="predicted"/>
<evidence type="ECO:0000313" key="1">
    <source>
        <dbReference type="EMBL" id="KAA6402956.1"/>
    </source>
</evidence>
<accession>A0A5J4X866</accession>